<dbReference type="OrthoDB" id="5790493at2"/>
<dbReference type="PANTHER" id="PTHR30258:SF1">
    <property type="entry name" value="PROTEIN TRANSPORT PROTEIN HOFB HOMOLOG"/>
    <property type="match status" value="1"/>
</dbReference>
<organism evidence="5 6">
    <name type="scientific">Rubrivivax rivuli</name>
    <dbReference type="NCBI Taxonomy" id="1862385"/>
    <lineage>
        <taxon>Bacteria</taxon>
        <taxon>Pseudomonadati</taxon>
        <taxon>Pseudomonadota</taxon>
        <taxon>Betaproteobacteria</taxon>
        <taxon>Burkholderiales</taxon>
        <taxon>Sphaerotilaceae</taxon>
        <taxon>Rubrivivax</taxon>
    </lineage>
</organism>
<gene>
    <name evidence="5" type="ORF">EOE66_13265</name>
</gene>
<dbReference type="InterPro" id="IPR027417">
    <property type="entry name" value="P-loop_NTPase"/>
</dbReference>
<dbReference type="InterPro" id="IPR001482">
    <property type="entry name" value="T2SS/T4SS_dom"/>
</dbReference>
<dbReference type="CDD" id="cd01129">
    <property type="entry name" value="PulE-GspE-like"/>
    <property type="match status" value="1"/>
</dbReference>
<dbReference type="SUPFAM" id="SSF52540">
    <property type="entry name" value="P-loop containing nucleoside triphosphate hydrolases"/>
    <property type="match status" value="1"/>
</dbReference>
<dbReference type="PROSITE" id="PS00662">
    <property type="entry name" value="T2SP_E"/>
    <property type="match status" value="1"/>
</dbReference>
<protein>
    <submittedName>
        <fullName evidence="5">Type II/IV secretion system protein</fullName>
    </submittedName>
</protein>
<reference evidence="5 6" key="1">
    <citation type="submission" date="2019-01" db="EMBL/GenBank/DDBJ databases">
        <authorList>
            <person name="Chen W.-M."/>
        </authorList>
    </citation>
    <scope>NUCLEOTIDE SEQUENCE [LARGE SCALE GENOMIC DNA]</scope>
    <source>
        <strain evidence="5 6">KYPY4</strain>
    </source>
</reference>
<accession>A0A437RED9</accession>
<evidence type="ECO:0000256" key="2">
    <source>
        <dbReference type="ARBA" id="ARBA00022741"/>
    </source>
</evidence>
<comment type="caution">
    <text evidence="5">The sequence shown here is derived from an EMBL/GenBank/DDBJ whole genome shotgun (WGS) entry which is preliminary data.</text>
</comment>
<dbReference type="RefSeq" id="WP_128229198.1">
    <property type="nucleotide sequence ID" value="NZ_SACR01000004.1"/>
</dbReference>
<dbReference type="Proteomes" id="UP000285575">
    <property type="component" value="Unassembled WGS sequence"/>
</dbReference>
<dbReference type="Gene3D" id="3.40.50.300">
    <property type="entry name" value="P-loop containing nucleotide triphosphate hydrolases"/>
    <property type="match status" value="1"/>
</dbReference>
<dbReference type="AlphaFoldDB" id="A0A437RED9"/>
<comment type="similarity">
    <text evidence="1">Belongs to the GSP E family.</text>
</comment>
<name>A0A437RED9_9BURK</name>
<keyword evidence="2" id="KW-0547">Nucleotide-binding</keyword>
<dbReference type="Gene3D" id="3.30.450.90">
    <property type="match status" value="1"/>
</dbReference>
<feature type="domain" description="Bacterial type II secretion system protein E" evidence="4">
    <location>
        <begin position="321"/>
        <end position="335"/>
    </location>
</feature>
<dbReference type="PANTHER" id="PTHR30258">
    <property type="entry name" value="TYPE II SECRETION SYSTEM PROTEIN GSPE-RELATED"/>
    <property type="match status" value="1"/>
</dbReference>
<evidence type="ECO:0000259" key="4">
    <source>
        <dbReference type="PROSITE" id="PS00662"/>
    </source>
</evidence>
<keyword evidence="3" id="KW-0067">ATP-binding</keyword>
<evidence type="ECO:0000256" key="3">
    <source>
        <dbReference type="ARBA" id="ARBA00022840"/>
    </source>
</evidence>
<keyword evidence="6" id="KW-1185">Reference proteome</keyword>
<dbReference type="GO" id="GO:0005524">
    <property type="term" value="F:ATP binding"/>
    <property type="evidence" value="ECO:0007669"/>
    <property type="project" value="UniProtKB-KW"/>
</dbReference>
<evidence type="ECO:0000256" key="1">
    <source>
        <dbReference type="ARBA" id="ARBA00006611"/>
    </source>
</evidence>
<dbReference type="Pfam" id="PF00437">
    <property type="entry name" value="T2SSE"/>
    <property type="match status" value="1"/>
</dbReference>
<dbReference type="GO" id="GO:0016887">
    <property type="term" value="F:ATP hydrolysis activity"/>
    <property type="evidence" value="ECO:0007669"/>
    <property type="project" value="TreeGrafter"/>
</dbReference>
<evidence type="ECO:0000313" key="6">
    <source>
        <dbReference type="Proteomes" id="UP000285575"/>
    </source>
</evidence>
<dbReference type="GO" id="GO:0005886">
    <property type="term" value="C:plasma membrane"/>
    <property type="evidence" value="ECO:0007669"/>
    <property type="project" value="TreeGrafter"/>
</dbReference>
<dbReference type="EMBL" id="SACR01000004">
    <property type="protein sequence ID" value="RVU45121.1"/>
    <property type="molecule type" value="Genomic_DNA"/>
</dbReference>
<sequence>MNAAEGRAWQPDFEGWPPVEAARHRAVLGRNALGEAALLADRDADPLLLEALELRLAEALRWQRCDAAVVEAWLAHAQAEGRALDTVAPTATGSTGDDGTPELTLAGMAQAASPAVRLLDAVLYDALKDGASDVHIETGPHGAEVRIRLDGVMQPMRRVEGPALAEQMVSRLKVMAELDIGERRLPQDGRFRRRAQGRDIDFRVSIMPSVHGEDAVVRVLDRAAVQQGREGLTLASLGFPPERCALIRQLARQPHGMLLVTGPTGSGKTTTLYAAITEIHQGGEKIITIEDPVEYELAGVVQVPVNERKGLSFARGLRSILRHDPDRVLVGEIRDTETAQIAVQAALTGHLVFSTVHANHAFDVIGRFMHMGLDLYNVVSALNAVVAQRLVRRLCSHCAAPAEPNPAQALQLQQSDWGAQAHPRRAVGCPACRHTGYRGRLAVAEVLVLDDELRDLIAARAPMQRIKQAARERGMQRLRACALALVASGDTSFEELDRVVADD</sequence>
<proteinExistence type="inferred from homology"/>
<evidence type="ECO:0000313" key="5">
    <source>
        <dbReference type="EMBL" id="RVU45121.1"/>
    </source>
</evidence>